<evidence type="ECO:0000256" key="2">
    <source>
        <dbReference type="ARBA" id="ARBA00022516"/>
    </source>
</evidence>
<dbReference type="PATRIC" id="fig|1127696.3.peg.680"/>
<gene>
    <name evidence="13" type="ORF">HMPREF9134_00761</name>
</gene>
<evidence type="ECO:0000313" key="13">
    <source>
        <dbReference type="EMBL" id="EKY01959.1"/>
    </source>
</evidence>
<comment type="caution">
    <text evidence="13">The sequence shown here is derived from an EMBL/GenBank/DDBJ whole genome shotgun (WGS) entry which is preliminary data.</text>
</comment>
<dbReference type="GO" id="GO:0005524">
    <property type="term" value="F:ATP binding"/>
    <property type="evidence" value="ECO:0007669"/>
    <property type="project" value="UniProtKB-KW"/>
</dbReference>
<dbReference type="STRING" id="1127696.HMPREF9134_00761"/>
<dbReference type="PROSITE" id="PS50146">
    <property type="entry name" value="DAGK"/>
    <property type="match status" value="1"/>
</dbReference>
<dbReference type="InterPro" id="IPR045540">
    <property type="entry name" value="YegS/DAGK_C"/>
</dbReference>
<feature type="domain" description="DAGKc" evidence="12">
    <location>
        <begin position="1"/>
        <end position="129"/>
    </location>
</feature>
<protein>
    <submittedName>
        <fullName evidence="13">Lipid kinase, YegS/Rv2252/BmrU family</fullName>
    </submittedName>
</protein>
<dbReference type="GO" id="GO:0046872">
    <property type="term" value="F:metal ion binding"/>
    <property type="evidence" value="ECO:0007669"/>
    <property type="project" value="UniProtKB-KW"/>
</dbReference>
<evidence type="ECO:0000256" key="11">
    <source>
        <dbReference type="ARBA" id="ARBA00023264"/>
    </source>
</evidence>
<keyword evidence="8" id="KW-0460">Magnesium</keyword>
<dbReference type="InterPro" id="IPR005218">
    <property type="entry name" value="Diacylglycerol/lipid_kinase"/>
</dbReference>
<evidence type="ECO:0000256" key="8">
    <source>
        <dbReference type="ARBA" id="ARBA00022842"/>
    </source>
</evidence>
<proteinExistence type="predicted"/>
<keyword evidence="5" id="KW-0547">Nucleotide-binding</keyword>
<sequence>MKKALAIINPISGTGSKKSLPELLGRAYSDLPYELFLTYTKEAGHGYELACRAASEGYDHVIAVGGDGTVNEVARALRCTQTALAIIPKGSGNGLARAVGMPVSTEKAIKALAAGRRISIDSCEVNDIPFFCTCGMGFDAAVSKHFAEAGTRGPMTYLKTMIEQYRVFQPNTYHVSFGESDLEPFDTEAFVIVVANASQYGNNAYIAPEADLSDGLLDLALIRPFGTLDAPLVLGDLMRRRLGGNKYYETLQATEIIIERGHSGPVHIDGEPLDLGSKVHVRLLPKSLQVIVPA</sequence>
<keyword evidence="10" id="KW-0594">Phospholipid biosynthesis</keyword>
<dbReference type="InterPro" id="IPR050187">
    <property type="entry name" value="Lipid_Phosphate_FormReg"/>
</dbReference>
<dbReference type="InterPro" id="IPR017438">
    <property type="entry name" value="ATP-NAD_kinase_N"/>
</dbReference>
<name>L1NEN4_9PORP</name>
<dbReference type="GO" id="GO:0005886">
    <property type="term" value="C:plasma membrane"/>
    <property type="evidence" value="ECO:0007669"/>
    <property type="project" value="TreeGrafter"/>
</dbReference>
<reference evidence="13 14" key="1">
    <citation type="submission" date="2012-05" db="EMBL/GenBank/DDBJ databases">
        <authorList>
            <person name="Weinstock G."/>
            <person name="Sodergren E."/>
            <person name="Lobos E.A."/>
            <person name="Fulton L."/>
            <person name="Fulton R."/>
            <person name="Courtney L."/>
            <person name="Fronick C."/>
            <person name="O'Laughlin M."/>
            <person name="Godfrey J."/>
            <person name="Wilson R.M."/>
            <person name="Miner T."/>
            <person name="Farmer C."/>
            <person name="Delehaunty K."/>
            <person name="Cordes M."/>
            <person name="Minx P."/>
            <person name="Tomlinson C."/>
            <person name="Chen J."/>
            <person name="Wollam A."/>
            <person name="Pepin K.H."/>
            <person name="Bhonagiri V."/>
            <person name="Zhang X."/>
            <person name="Suruliraj S."/>
            <person name="Warren W."/>
            <person name="Mitreva M."/>
            <person name="Mardis E.R."/>
            <person name="Wilson R.K."/>
        </authorList>
    </citation>
    <scope>NUCLEOTIDE SEQUENCE [LARGE SCALE GENOMIC DNA]</scope>
    <source>
        <strain evidence="13 14">F0037</strain>
    </source>
</reference>
<dbReference type="NCBIfam" id="TIGR00147">
    <property type="entry name" value="YegS/Rv2252/BmrU family lipid kinase"/>
    <property type="match status" value="1"/>
</dbReference>
<evidence type="ECO:0000256" key="7">
    <source>
        <dbReference type="ARBA" id="ARBA00022840"/>
    </source>
</evidence>
<dbReference type="SUPFAM" id="SSF111331">
    <property type="entry name" value="NAD kinase/diacylglycerol kinase-like"/>
    <property type="match status" value="1"/>
</dbReference>
<keyword evidence="6 13" id="KW-0418">Kinase</keyword>
<keyword evidence="9" id="KW-0443">Lipid metabolism</keyword>
<dbReference type="AlphaFoldDB" id="L1NEN4"/>
<dbReference type="GO" id="GO:0016301">
    <property type="term" value="F:kinase activity"/>
    <property type="evidence" value="ECO:0007669"/>
    <property type="project" value="UniProtKB-KW"/>
</dbReference>
<dbReference type="RefSeq" id="WP_005468996.1">
    <property type="nucleotide sequence ID" value="NZ_KB291045.1"/>
</dbReference>
<evidence type="ECO:0000256" key="4">
    <source>
        <dbReference type="ARBA" id="ARBA00022723"/>
    </source>
</evidence>
<dbReference type="InterPro" id="IPR001206">
    <property type="entry name" value="Diacylglycerol_kinase_cat_dom"/>
</dbReference>
<dbReference type="SMART" id="SM00046">
    <property type="entry name" value="DAGKc"/>
    <property type="match status" value="1"/>
</dbReference>
<evidence type="ECO:0000313" key="14">
    <source>
        <dbReference type="Proteomes" id="UP000010408"/>
    </source>
</evidence>
<dbReference type="HOGENOM" id="CLU_045532_1_2_10"/>
<evidence type="ECO:0000256" key="10">
    <source>
        <dbReference type="ARBA" id="ARBA00023209"/>
    </source>
</evidence>
<evidence type="ECO:0000256" key="3">
    <source>
        <dbReference type="ARBA" id="ARBA00022679"/>
    </source>
</evidence>
<dbReference type="InterPro" id="IPR016064">
    <property type="entry name" value="NAD/diacylglycerol_kinase_sf"/>
</dbReference>
<dbReference type="Pfam" id="PF00781">
    <property type="entry name" value="DAGK_cat"/>
    <property type="match status" value="1"/>
</dbReference>
<keyword evidence="3" id="KW-0808">Transferase</keyword>
<keyword evidence="7" id="KW-0067">ATP-binding</keyword>
<dbReference type="PANTHER" id="PTHR12358:SF106">
    <property type="entry name" value="LIPID KINASE YEGS"/>
    <property type="match status" value="1"/>
</dbReference>
<dbReference type="Pfam" id="PF19279">
    <property type="entry name" value="YegS_C"/>
    <property type="match status" value="1"/>
</dbReference>
<keyword evidence="11" id="KW-1208">Phospholipid metabolism</keyword>
<evidence type="ECO:0000259" key="12">
    <source>
        <dbReference type="PROSITE" id="PS50146"/>
    </source>
</evidence>
<accession>L1NEN4</accession>
<dbReference type="Gene3D" id="2.60.200.40">
    <property type="match status" value="1"/>
</dbReference>
<dbReference type="Gene3D" id="3.40.50.10330">
    <property type="entry name" value="Probable inorganic polyphosphate/atp-NAD kinase, domain 1"/>
    <property type="match status" value="1"/>
</dbReference>
<evidence type="ECO:0000256" key="6">
    <source>
        <dbReference type="ARBA" id="ARBA00022777"/>
    </source>
</evidence>
<evidence type="ECO:0000256" key="1">
    <source>
        <dbReference type="ARBA" id="ARBA00001946"/>
    </source>
</evidence>
<dbReference type="Proteomes" id="UP000010408">
    <property type="component" value="Unassembled WGS sequence"/>
</dbReference>
<keyword evidence="2" id="KW-0444">Lipid biosynthesis</keyword>
<dbReference type="eggNOG" id="COG1597">
    <property type="taxonomic scope" value="Bacteria"/>
</dbReference>
<comment type="cofactor">
    <cofactor evidence="1">
        <name>Mg(2+)</name>
        <dbReference type="ChEBI" id="CHEBI:18420"/>
    </cofactor>
</comment>
<dbReference type="PANTHER" id="PTHR12358">
    <property type="entry name" value="SPHINGOSINE KINASE"/>
    <property type="match status" value="1"/>
</dbReference>
<organism evidence="13 14">
    <name type="scientific">Porphyromonas catoniae F0037</name>
    <dbReference type="NCBI Taxonomy" id="1127696"/>
    <lineage>
        <taxon>Bacteria</taxon>
        <taxon>Pseudomonadati</taxon>
        <taxon>Bacteroidota</taxon>
        <taxon>Bacteroidia</taxon>
        <taxon>Bacteroidales</taxon>
        <taxon>Porphyromonadaceae</taxon>
        <taxon>Porphyromonas</taxon>
    </lineage>
</organism>
<evidence type="ECO:0000256" key="5">
    <source>
        <dbReference type="ARBA" id="ARBA00022741"/>
    </source>
</evidence>
<keyword evidence="4" id="KW-0479">Metal-binding</keyword>
<dbReference type="GO" id="GO:0008654">
    <property type="term" value="P:phospholipid biosynthetic process"/>
    <property type="evidence" value="ECO:0007669"/>
    <property type="project" value="UniProtKB-KW"/>
</dbReference>
<evidence type="ECO:0000256" key="9">
    <source>
        <dbReference type="ARBA" id="ARBA00023098"/>
    </source>
</evidence>
<dbReference type="EMBL" id="AMEQ01000023">
    <property type="protein sequence ID" value="EKY01959.1"/>
    <property type="molecule type" value="Genomic_DNA"/>
</dbReference>